<keyword evidence="1" id="KW-0614">Plasmid</keyword>
<evidence type="ECO:0000313" key="2">
    <source>
        <dbReference type="Proteomes" id="UP000298646"/>
    </source>
</evidence>
<proteinExistence type="predicted"/>
<dbReference type="AlphaFoldDB" id="A0AAE6BRP9"/>
<reference evidence="1 2" key="1">
    <citation type="submission" date="2019-04" db="EMBL/GenBank/DDBJ databases">
        <title>Complete genome sequence of Agrobacterium tumefaciens CFBP6624.</title>
        <authorList>
            <person name="Haryono M."/>
            <person name="Lin Y.-C."/>
            <person name="Lai E.-M."/>
            <person name="Kuo C.-H."/>
        </authorList>
    </citation>
    <scope>NUCLEOTIDE SEQUENCE [LARGE SCALE GENOMIC DNA]</scope>
    <source>
        <strain evidence="1 2">CFBP6624</strain>
        <plasmid evidence="2">patcfbp6624</plasmid>
    </source>
</reference>
<gene>
    <name evidence="1" type="ORF">CFBP6624_24850</name>
</gene>
<dbReference type="Pfam" id="PF13814">
    <property type="entry name" value="Replic_Relax"/>
    <property type="match status" value="1"/>
</dbReference>
<dbReference type="Proteomes" id="UP000298646">
    <property type="component" value="Plasmid pAtCFBP6624"/>
</dbReference>
<name>A0AAE6BRP9_AGRTU</name>
<evidence type="ECO:0000313" key="1">
    <source>
        <dbReference type="EMBL" id="QCM03459.1"/>
    </source>
</evidence>
<sequence>MTSISSPVAMRIMRNLGRYKFLSISQLVQLRASDEKTVRTRLADLLTAKMIDRQEFRLGPSVGRLPNIHWLTSKGAGFLQDMEGEPVSGTRSREVTAPHSWHRMLMVDTIMAADRWADASGQSPLAFSTYMQRQGRTSPTSLKLGDKTAEADGIFRLTDTAGHQRVYVVEVYCSNYSEGRSTFSVTQLEHYILAGGQAFDDQLGLPENGKAARILVVCDTSELRDRLLRTLPKRDGMPPLDRGTWQRLHFKAADELENFGEGWHRIGGPQLNLPA</sequence>
<protein>
    <submittedName>
        <fullName evidence="1">Uncharacterized protein</fullName>
    </submittedName>
</protein>
<accession>A0AAE6BRP9</accession>
<geneLocation type="plasmid" evidence="2">
    <name>patcfbp6624</name>
</geneLocation>
<dbReference type="EMBL" id="CP039909">
    <property type="protein sequence ID" value="QCM03459.1"/>
    <property type="molecule type" value="Genomic_DNA"/>
</dbReference>
<dbReference type="InterPro" id="IPR025855">
    <property type="entry name" value="Replic_Relax"/>
</dbReference>
<dbReference type="RefSeq" id="WP_137088067.1">
    <property type="nucleotide sequence ID" value="NZ_CP039909.1"/>
</dbReference>
<organism evidence="1 2">
    <name type="scientific">Agrobacterium tumefaciens</name>
    <dbReference type="NCBI Taxonomy" id="358"/>
    <lineage>
        <taxon>Bacteria</taxon>
        <taxon>Pseudomonadati</taxon>
        <taxon>Pseudomonadota</taxon>
        <taxon>Alphaproteobacteria</taxon>
        <taxon>Hyphomicrobiales</taxon>
        <taxon>Rhizobiaceae</taxon>
        <taxon>Rhizobium/Agrobacterium group</taxon>
        <taxon>Agrobacterium</taxon>
        <taxon>Agrobacterium tumefaciens complex</taxon>
    </lineage>
</organism>